<dbReference type="EMBL" id="NIDE01000005">
    <property type="protein sequence ID" value="OWK42205.1"/>
    <property type="molecule type" value="Genomic_DNA"/>
</dbReference>
<evidence type="ECO:0000313" key="2">
    <source>
        <dbReference type="Proteomes" id="UP000214646"/>
    </source>
</evidence>
<organism evidence="1 2">
    <name type="scientific">Fimbriiglobus ruber</name>
    <dbReference type="NCBI Taxonomy" id="1908690"/>
    <lineage>
        <taxon>Bacteria</taxon>
        <taxon>Pseudomonadati</taxon>
        <taxon>Planctomycetota</taxon>
        <taxon>Planctomycetia</taxon>
        <taxon>Gemmatales</taxon>
        <taxon>Gemmataceae</taxon>
        <taxon>Fimbriiglobus</taxon>
    </lineage>
</organism>
<dbReference type="AlphaFoldDB" id="A0A225E0K2"/>
<dbReference type="RefSeq" id="WP_088255407.1">
    <property type="nucleotide sequence ID" value="NZ_NIDE01000005.1"/>
</dbReference>
<sequence length="117" mass="11962">MVQTFGTNASNDLFLGPDGNLVVLAGIAAVEAACATATKAQLGEMVFATETGVPNFQTLWVGSPEYALWKAAVLSTLQSVPGVTAVTSLNLTVSGSTVSYVAQITTQYSTTPSTITG</sequence>
<name>A0A225E0K2_9BACT</name>
<proteinExistence type="predicted"/>
<keyword evidence="2" id="KW-1185">Reference proteome</keyword>
<evidence type="ECO:0000313" key="1">
    <source>
        <dbReference type="EMBL" id="OWK42205.1"/>
    </source>
</evidence>
<protein>
    <submittedName>
        <fullName evidence="1">Phage protein</fullName>
    </submittedName>
</protein>
<dbReference type="Proteomes" id="UP000214646">
    <property type="component" value="Unassembled WGS sequence"/>
</dbReference>
<comment type="caution">
    <text evidence="1">The sequence shown here is derived from an EMBL/GenBank/DDBJ whole genome shotgun (WGS) entry which is preliminary data.</text>
</comment>
<dbReference type="Pfam" id="PF10934">
    <property type="entry name" value="Sheath_initiator"/>
    <property type="match status" value="1"/>
</dbReference>
<accession>A0A225E0K2</accession>
<gene>
    <name evidence="1" type="ORF">FRUB_04283</name>
</gene>
<reference evidence="2" key="1">
    <citation type="submission" date="2017-06" db="EMBL/GenBank/DDBJ databases">
        <title>Genome analysis of Fimbriiglobus ruber SP5, the first member of the order Planctomycetales with confirmed chitinolytic capability.</title>
        <authorList>
            <person name="Ravin N.V."/>
            <person name="Rakitin A.L."/>
            <person name="Ivanova A.A."/>
            <person name="Beletsky A.V."/>
            <person name="Kulichevskaya I.S."/>
            <person name="Mardanov A.V."/>
            <person name="Dedysh S.N."/>
        </authorList>
    </citation>
    <scope>NUCLEOTIDE SEQUENCE [LARGE SCALE GENOMIC DNA]</scope>
    <source>
        <strain evidence="2">SP5</strain>
    </source>
</reference>
<dbReference type="InterPro" id="IPR020288">
    <property type="entry name" value="Sheath_initiator"/>
</dbReference>